<comment type="pathway">
    <text evidence="4">Cofactor biosynthesis; phylloquinone biosynthesis.</text>
</comment>
<dbReference type="PANTHER" id="PTHR48073:SF6">
    <property type="entry name" value="PROTEIN PHYLLO, CHLOROPLASTIC-LIKE"/>
    <property type="match status" value="1"/>
</dbReference>
<dbReference type="OrthoDB" id="9802699at2"/>
<gene>
    <name evidence="4 7" type="primary">menC</name>
    <name evidence="7" type="ORF">DSM106972_096890</name>
</gene>
<evidence type="ECO:0000259" key="6">
    <source>
        <dbReference type="SMART" id="SM00922"/>
    </source>
</evidence>
<proteinExistence type="inferred from homology"/>
<evidence type="ECO:0000256" key="4">
    <source>
        <dbReference type="HAMAP-Rule" id="MF_00470"/>
    </source>
</evidence>
<protein>
    <recommendedName>
        <fullName evidence="4 5">o-succinylbenzoate synthase</fullName>
        <shortName evidence="4">OSB synthase</shortName>
        <shortName evidence="4">OSBS</shortName>
        <ecNumber evidence="4 5">4.2.1.113</ecNumber>
    </recommendedName>
    <alternativeName>
        <fullName evidence="4">4-(2'-carboxyphenyl)-4-oxybutyric acid synthase</fullName>
    </alternativeName>
    <alternativeName>
        <fullName evidence="4">o-succinylbenzoic acid synthase</fullName>
    </alternativeName>
</protein>
<keyword evidence="3 4" id="KW-0456">Lyase</keyword>
<dbReference type="GO" id="GO:0042372">
    <property type="term" value="P:phylloquinone biosynthetic process"/>
    <property type="evidence" value="ECO:0007669"/>
    <property type="project" value="UniProtKB-UniRule"/>
</dbReference>
<evidence type="ECO:0000313" key="7">
    <source>
        <dbReference type="EMBL" id="RUS93274.1"/>
    </source>
</evidence>
<comment type="function">
    <text evidence="4">Converts 2-succinyl-6-hydroxy-2,4-cyclohexadiene-1-carboxylate (SHCHC) to 2-succinylbenzoate (OSB).</text>
</comment>
<dbReference type="NCBIfam" id="NF002739">
    <property type="entry name" value="PRK02714.1"/>
    <property type="match status" value="1"/>
</dbReference>
<keyword evidence="8" id="KW-1185">Reference proteome</keyword>
<dbReference type="InterPro" id="IPR029017">
    <property type="entry name" value="Enolase-like_N"/>
</dbReference>
<dbReference type="SUPFAM" id="SSF51604">
    <property type="entry name" value="Enolase C-terminal domain-like"/>
    <property type="match status" value="1"/>
</dbReference>
<feature type="active site" description="Proton acceptor" evidence="4">
    <location>
        <position position="246"/>
    </location>
</feature>
<dbReference type="InterPro" id="IPR029065">
    <property type="entry name" value="Enolase_C-like"/>
</dbReference>
<dbReference type="SMART" id="SM00922">
    <property type="entry name" value="MR_MLE"/>
    <property type="match status" value="1"/>
</dbReference>
<dbReference type="InterPro" id="IPR041338">
    <property type="entry name" value="OSBS_N"/>
</dbReference>
<feature type="binding site" evidence="4">
    <location>
        <position position="222"/>
    </location>
    <ligand>
        <name>Mg(2+)</name>
        <dbReference type="ChEBI" id="CHEBI:18420"/>
    </ligand>
</feature>
<evidence type="ECO:0000256" key="5">
    <source>
        <dbReference type="NCBIfam" id="TIGR01927"/>
    </source>
</evidence>
<dbReference type="UniPathway" id="UPA01057">
    <property type="reaction ID" value="UER00165"/>
</dbReference>
<dbReference type="HAMAP" id="MF_00470">
    <property type="entry name" value="MenC_1"/>
    <property type="match status" value="1"/>
</dbReference>
<dbReference type="NCBIfam" id="TIGR01927">
    <property type="entry name" value="menC_gam_Gplu"/>
    <property type="match status" value="1"/>
</dbReference>
<dbReference type="Gene3D" id="3.20.20.120">
    <property type="entry name" value="Enolase-like C-terminal domain"/>
    <property type="match status" value="1"/>
</dbReference>
<dbReference type="Proteomes" id="UP000271624">
    <property type="component" value="Unassembled WGS sequence"/>
</dbReference>
<dbReference type="InterPro" id="IPR010196">
    <property type="entry name" value="OSB_synthase_MenC1"/>
</dbReference>
<name>A0A433UHJ3_9CYAN</name>
<dbReference type="RefSeq" id="WP_127087589.1">
    <property type="nucleotide sequence ID" value="NZ_RSCL01000061.1"/>
</dbReference>
<reference evidence="7" key="2">
    <citation type="journal article" date="2019" name="Genome Biol. Evol.">
        <title>Day and night: Metabolic profiles and evolutionary relationships of six axenic non-marine cyanobacteria.</title>
        <authorList>
            <person name="Will S.E."/>
            <person name="Henke P."/>
            <person name="Boedeker C."/>
            <person name="Huang S."/>
            <person name="Brinkmann H."/>
            <person name="Rohde M."/>
            <person name="Jarek M."/>
            <person name="Friedl T."/>
            <person name="Seufert S."/>
            <person name="Schumacher M."/>
            <person name="Overmann J."/>
            <person name="Neumann-Schaal M."/>
            <person name="Petersen J."/>
        </authorList>
    </citation>
    <scope>NUCLEOTIDE SEQUENCE [LARGE SCALE GENOMIC DNA]</scope>
    <source>
        <strain evidence="7">PCC 7102</strain>
    </source>
</reference>
<dbReference type="SFLD" id="SFLDS00001">
    <property type="entry name" value="Enolase"/>
    <property type="match status" value="1"/>
</dbReference>
<dbReference type="InterPro" id="IPR013342">
    <property type="entry name" value="Mandelate_racemase_C"/>
</dbReference>
<dbReference type="InterPro" id="IPR036849">
    <property type="entry name" value="Enolase-like_C_sf"/>
</dbReference>
<dbReference type="UniPathway" id="UPA00995"/>
<keyword evidence="1 4" id="KW-0479">Metal-binding</keyword>
<dbReference type="Gene3D" id="3.30.390.10">
    <property type="entry name" value="Enolase-like, N-terminal domain"/>
    <property type="match status" value="1"/>
</dbReference>
<sequence length="305" mass="34239">MKYLFTFHPYKRRFIHPVQTNHGVWEIREGIIVSLKQEDGQVGQGEIAPIPWFGSETLEQALEFCSSLPKQIDSELILSIPDTLPACQFGFETALTETPEPPSLQFSALLPAGKSAIDASIPLWQSGYRTFKWKIAVNPIDEELAIFDLLVQKIVQNLANGAIRLDANGGLSLDEAKLWLETCDKLMANGVNIEFIEQPLPRSQFEQMLELSASYNTKLALDESVATLQNLETCYSKGWRQIFVIKPLIIGSPSKLRQFCQQNQIDTVFSSVFETDVGRTAALQLASELSHHNRAVGFGINHWFQ</sequence>
<dbReference type="GO" id="GO:0009234">
    <property type="term" value="P:menaquinone biosynthetic process"/>
    <property type="evidence" value="ECO:0007669"/>
    <property type="project" value="UniProtKB-UniRule"/>
</dbReference>
<dbReference type="SUPFAM" id="SSF54826">
    <property type="entry name" value="Enolase N-terminal domain-like"/>
    <property type="match status" value="1"/>
</dbReference>
<evidence type="ECO:0000256" key="1">
    <source>
        <dbReference type="ARBA" id="ARBA00022723"/>
    </source>
</evidence>
<dbReference type="GO" id="GO:0043748">
    <property type="term" value="F:O-succinylbenzoate synthase activity"/>
    <property type="evidence" value="ECO:0007669"/>
    <property type="project" value="UniProtKB-EC"/>
</dbReference>
<feature type="binding site" evidence="4">
    <location>
        <position position="197"/>
    </location>
    <ligand>
        <name>Mg(2+)</name>
        <dbReference type="ChEBI" id="CHEBI:18420"/>
    </ligand>
</feature>
<dbReference type="PANTHER" id="PTHR48073">
    <property type="entry name" value="O-SUCCINYLBENZOATE SYNTHASE-RELATED"/>
    <property type="match status" value="1"/>
</dbReference>
<dbReference type="EMBL" id="RSCL01000061">
    <property type="protein sequence ID" value="RUS93274.1"/>
    <property type="molecule type" value="Genomic_DNA"/>
</dbReference>
<dbReference type="GO" id="GO:0000287">
    <property type="term" value="F:magnesium ion binding"/>
    <property type="evidence" value="ECO:0007669"/>
    <property type="project" value="UniProtKB-UniRule"/>
</dbReference>
<feature type="binding site" evidence="4">
    <location>
        <position position="166"/>
    </location>
    <ligand>
        <name>Mg(2+)</name>
        <dbReference type="ChEBI" id="CHEBI:18420"/>
    </ligand>
</feature>
<dbReference type="Pfam" id="PF21508">
    <property type="entry name" value="MenC_N"/>
    <property type="match status" value="1"/>
</dbReference>
<organism evidence="7 8">
    <name type="scientific">Dulcicalothrix desertica PCC 7102</name>
    <dbReference type="NCBI Taxonomy" id="232991"/>
    <lineage>
        <taxon>Bacteria</taxon>
        <taxon>Bacillati</taxon>
        <taxon>Cyanobacteriota</taxon>
        <taxon>Cyanophyceae</taxon>
        <taxon>Nostocales</taxon>
        <taxon>Calotrichaceae</taxon>
        <taxon>Dulcicalothrix</taxon>
    </lineage>
</organism>
<reference evidence="7" key="1">
    <citation type="submission" date="2018-12" db="EMBL/GenBank/DDBJ databases">
        <authorList>
            <person name="Will S."/>
            <person name="Neumann-Schaal M."/>
            <person name="Henke P."/>
        </authorList>
    </citation>
    <scope>NUCLEOTIDE SEQUENCE</scope>
    <source>
        <strain evidence="7">PCC 7102</strain>
    </source>
</reference>
<feature type="domain" description="Mandelate racemase/muconate lactonizing enzyme C-terminal" evidence="6">
    <location>
        <begin position="117"/>
        <end position="218"/>
    </location>
</feature>
<comment type="pathway">
    <text evidence="4">Quinol/quinone metabolism; 1,4-dihydroxy-2-naphthoate biosynthesis; 1,4-dihydroxy-2-naphthoate from chorismate: step 4/7.</text>
</comment>
<dbReference type="AlphaFoldDB" id="A0A433UHJ3"/>
<comment type="catalytic activity">
    <reaction evidence="4">
        <text>(1R,6R)-6-hydroxy-2-succinyl-cyclohexa-2,4-diene-1-carboxylate = 2-succinylbenzoate + H2O</text>
        <dbReference type="Rhea" id="RHEA:10196"/>
        <dbReference type="ChEBI" id="CHEBI:15377"/>
        <dbReference type="ChEBI" id="CHEBI:18325"/>
        <dbReference type="ChEBI" id="CHEBI:58689"/>
        <dbReference type="EC" id="4.2.1.113"/>
    </reaction>
</comment>
<dbReference type="SFLD" id="SFLDF00009">
    <property type="entry name" value="o-succinylbenzoate_synthase"/>
    <property type="match status" value="1"/>
</dbReference>
<evidence type="ECO:0000256" key="3">
    <source>
        <dbReference type="ARBA" id="ARBA00023239"/>
    </source>
</evidence>
<evidence type="ECO:0000256" key="2">
    <source>
        <dbReference type="ARBA" id="ARBA00022842"/>
    </source>
</evidence>
<feature type="active site" description="Proton donor" evidence="4">
    <location>
        <position position="134"/>
    </location>
</feature>
<dbReference type="SFLD" id="SFLDG00180">
    <property type="entry name" value="muconate_cycloisomerase"/>
    <property type="match status" value="1"/>
</dbReference>
<evidence type="ECO:0000313" key="8">
    <source>
        <dbReference type="Proteomes" id="UP000271624"/>
    </source>
</evidence>
<dbReference type="CDD" id="cd03320">
    <property type="entry name" value="OSBS"/>
    <property type="match status" value="1"/>
</dbReference>
<comment type="cofactor">
    <cofactor evidence="4">
        <name>a divalent metal cation</name>
        <dbReference type="ChEBI" id="CHEBI:60240"/>
    </cofactor>
</comment>
<accession>A0A433UHJ3</accession>
<dbReference type="EC" id="4.2.1.113" evidence="4 5"/>
<keyword evidence="2 4" id="KW-0460">Magnesium</keyword>
<comment type="caution">
    <text evidence="7">The sequence shown here is derived from an EMBL/GenBank/DDBJ whole genome shotgun (WGS) entry which is preliminary data.</text>
</comment>
<comment type="similarity">
    <text evidence="4">Belongs to the mandelate racemase/muconate lactonizing enzyme family. MenC type 1 subfamily.</text>
</comment>
<dbReference type="Pfam" id="PF13378">
    <property type="entry name" value="MR_MLE_C"/>
    <property type="match status" value="1"/>
</dbReference>